<dbReference type="EMBL" id="LR536450">
    <property type="protein sequence ID" value="VFU10218.1"/>
    <property type="molecule type" value="Genomic_DNA"/>
</dbReference>
<organism evidence="2 3">
    <name type="scientific">Methylocella tundrae</name>
    <dbReference type="NCBI Taxonomy" id="227605"/>
    <lineage>
        <taxon>Bacteria</taxon>
        <taxon>Pseudomonadati</taxon>
        <taxon>Pseudomonadota</taxon>
        <taxon>Alphaproteobacteria</taxon>
        <taxon>Hyphomicrobiales</taxon>
        <taxon>Beijerinckiaceae</taxon>
        <taxon>Methylocella</taxon>
    </lineage>
</organism>
<keyword evidence="1" id="KW-0812">Transmembrane</keyword>
<evidence type="ECO:0000256" key="1">
    <source>
        <dbReference type="SAM" id="Phobius"/>
    </source>
</evidence>
<dbReference type="RefSeq" id="WP_134490883.1">
    <property type="nucleotide sequence ID" value="NZ_CP139089.1"/>
</dbReference>
<dbReference type="Proteomes" id="UP000294360">
    <property type="component" value="Chromosome"/>
</dbReference>
<proteinExistence type="predicted"/>
<feature type="transmembrane region" description="Helical" evidence="1">
    <location>
        <begin position="118"/>
        <end position="141"/>
    </location>
</feature>
<evidence type="ECO:0000313" key="2">
    <source>
        <dbReference type="EMBL" id="VFU10218.1"/>
    </source>
</evidence>
<feature type="transmembrane region" description="Helical" evidence="1">
    <location>
        <begin position="65"/>
        <end position="86"/>
    </location>
</feature>
<gene>
    <name evidence="2" type="ORF">MTUNDRAET4_3331</name>
</gene>
<keyword evidence="1" id="KW-1133">Transmembrane helix</keyword>
<reference evidence="2 3" key="1">
    <citation type="submission" date="2019-03" db="EMBL/GenBank/DDBJ databases">
        <authorList>
            <person name="Kox A.R. M."/>
        </authorList>
    </citation>
    <scope>NUCLEOTIDE SEQUENCE [LARGE SCALE GENOMIC DNA]</scope>
    <source>
        <strain evidence="2">MTUNDRAET4 annotated genome</strain>
    </source>
</reference>
<sequence length="146" mass="16295">MDGKRDHIPDEEFQKWLANERAELNDVFDPLFKGLNYLFVAHGAGLFGAITLVKDGKGSPYNHGITIFFYFFPIGLITAIISYIYFTSARLGLFIRASERYEKTHPNLLMKSNPSTTAYIGLGFCAISAILLISALILISIKARSL</sequence>
<feature type="transmembrane region" description="Helical" evidence="1">
    <location>
        <begin position="34"/>
        <end position="53"/>
    </location>
</feature>
<name>A0A4U8Z446_METTU</name>
<dbReference type="AlphaFoldDB" id="A0A4U8Z446"/>
<evidence type="ECO:0000313" key="3">
    <source>
        <dbReference type="Proteomes" id="UP000294360"/>
    </source>
</evidence>
<keyword evidence="1" id="KW-0472">Membrane</keyword>
<accession>A0A4U8Z446</accession>
<protein>
    <submittedName>
        <fullName evidence="2">Uncharacterized protein</fullName>
    </submittedName>
</protein>
<dbReference type="KEGG" id="mtun:MTUNDRAET4_3331"/>